<dbReference type="Pfam" id="PF03661">
    <property type="entry name" value="TMEM33_Pom33"/>
    <property type="match status" value="1"/>
</dbReference>
<keyword evidence="4 6" id="KW-1133">Transmembrane helix</keyword>
<dbReference type="InterPro" id="IPR005344">
    <property type="entry name" value="TMEM33/Pom33"/>
</dbReference>
<evidence type="ECO:0000256" key="1">
    <source>
        <dbReference type="ARBA" id="ARBA00004141"/>
    </source>
</evidence>
<comment type="similarity">
    <text evidence="2">Belongs to the PER33/POM33 family.</text>
</comment>
<reference evidence="7 8" key="1">
    <citation type="submission" date="2015-07" db="EMBL/GenBank/DDBJ databases">
        <title>The genome of the fungus Escovopsis weberi, a specialized disease agent of ant agriculture.</title>
        <authorList>
            <person name="de Man T.J."/>
            <person name="Stajich J.E."/>
            <person name="Kubicek C.P."/>
            <person name="Chenthamara K."/>
            <person name="Atanasova L."/>
            <person name="Druzhinina I.S."/>
            <person name="Birnbaum S."/>
            <person name="Barribeau S.M."/>
            <person name="Teiling C."/>
            <person name="Suen G."/>
            <person name="Currie C."/>
            <person name="Gerardo N.M."/>
        </authorList>
    </citation>
    <scope>NUCLEOTIDE SEQUENCE [LARGE SCALE GENOMIC DNA]</scope>
</reference>
<keyword evidence="8" id="KW-1185">Reference proteome</keyword>
<feature type="transmembrane region" description="Helical" evidence="6">
    <location>
        <begin position="141"/>
        <end position="162"/>
    </location>
</feature>
<dbReference type="PANTHER" id="PTHR12703:SF4">
    <property type="entry name" value="TRANSMEMBRANE PROTEIN 33"/>
    <property type="match status" value="1"/>
</dbReference>
<organism evidence="7 8">
    <name type="scientific">Escovopsis weberi</name>
    <dbReference type="NCBI Taxonomy" id="150374"/>
    <lineage>
        <taxon>Eukaryota</taxon>
        <taxon>Fungi</taxon>
        <taxon>Dikarya</taxon>
        <taxon>Ascomycota</taxon>
        <taxon>Pezizomycotina</taxon>
        <taxon>Sordariomycetes</taxon>
        <taxon>Hypocreomycetidae</taxon>
        <taxon>Hypocreales</taxon>
        <taxon>Hypocreaceae</taxon>
        <taxon>Escovopsis</taxon>
    </lineage>
</organism>
<dbReference type="GO" id="GO:0061024">
    <property type="term" value="P:membrane organization"/>
    <property type="evidence" value="ECO:0007669"/>
    <property type="project" value="TreeGrafter"/>
</dbReference>
<keyword evidence="5 6" id="KW-0472">Membrane</keyword>
<dbReference type="Proteomes" id="UP000053831">
    <property type="component" value="Unassembled WGS sequence"/>
</dbReference>
<keyword evidence="3 6" id="KW-0812">Transmembrane</keyword>
<evidence type="ECO:0000256" key="4">
    <source>
        <dbReference type="ARBA" id="ARBA00022989"/>
    </source>
</evidence>
<dbReference type="PANTHER" id="PTHR12703">
    <property type="entry name" value="TRANSMEMBRANE PROTEIN 33"/>
    <property type="match status" value="1"/>
</dbReference>
<dbReference type="GO" id="GO:0005783">
    <property type="term" value="C:endoplasmic reticulum"/>
    <property type="evidence" value="ECO:0007669"/>
    <property type="project" value="TreeGrafter"/>
</dbReference>
<dbReference type="AlphaFoldDB" id="A0A0M9VUW1"/>
<accession>A0A0M9VUW1</accession>
<dbReference type="GO" id="GO:0016020">
    <property type="term" value="C:membrane"/>
    <property type="evidence" value="ECO:0007669"/>
    <property type="project" value="UniProtKB-SubCell"/>
</dbReference>
<evidence type="ECO:0000256" key="6">
    <source>
        <dbReference type="SAM" id="Phobius"/>
    </source>
</evidence>
<dbReference type="STRING" id="150374.A0A0M9VUW1"/>
<evidence type="ECO:0000313" key="7">
    <source>
        <dbReference type="EMBL" id="KOS20342.1"/>
    </source>
</evidence>
<feature type="transmembrane region" description="Helical" evidence="6">
    <location>
        <begin position="22"/>
        <end position="40"/>
    </location>
</feature>
<proteinExistence type="inferred from homology"/>
<dbReference type="OrthoDB" id="5581259at2759"/>
<evidence type="ECO:0000256" key="3">
    <source>
        <dbReference type="ARBA" id="ARBA00022692"/>
    </source>
</evidence>
<sequence length="243" mass="27219">MTTIRYAFSWLVMNYYGGMARFAYRLSFFAAASTYGIVVYKTQRARAKTGAAPVGVRGLLADENVQYLLMALVWLTFPQYPLALLPYVVFSVFHVATYTRSNLIPIFSPPAQSADGSRQRVNSPLADKIGAFVKEYYDASMSIVATLEILLLFRVFLSALLFQRRSWILLGIYTVFLRSRYAQSSHVQTSLNQLCARVDHLVGAQGTPPAAKQAWDVVKNMARQFHDATDINRYASGPSKKSS</sequence>
<evidence type="ECO:0000256" key="5">
    <source>
        <dbReference type="ARBA" id="ARBA00023136"/>
    </source>
</evidence>
<comment type="caution">
    <text evidence="7">The sequence shown here is derived from an EMBL/GenBank/DDBJ whole genome shotgun (WGS) entry which is preliminary data.</text>
</comment>
<evidence type="ECO:0000256" key="2">
    <source>
        <dbReference type="ARBA" id="ARBA00007322"/>
    </source>
</evidence>
<dbReference type="EMBL" id="LGSR01000017">
    <property type="protein sequence ID" value="KOS20342.1"/>
    <property type="molecule type" value="Genomic_DNA"/>
</dbReference>
<comment type="subcellular location">
    <subcellularLocation>
        <location evidence="1">Membrane</location>
        <topology evidence="1">Multi-pass membrane protein</topology>
    </subcellularLocation>
</comment>
<dbReference type="GO" id="GO:0071786">
    <property type="term" value="P:endoplasmic reticulum tubular network organization"/>
    <property type="evidence" value="ECO:0007669"/>
    <property type="project" value="TreeGrafter"/>
</dbReference>
<name>A0A0M9VUW1_ESCWE</name>
<dbReference type="InterPro" id="IPR051645">
    <property type="entry name" value="PER33/POM33_regulator"/>
</dbReference>
<protein>
    <submittedName>
        <fullName evidence="7">Pore membrane protein of 33 kDa</fullName>
    </submittedName>
</protein>
<gene>
    <name evidence="7" type="ORF">ESCO_005337</name>
</gene>
<evidence type="ECO:0000313" key="8">
    <source>
        <dbReference type="Proteomes" id="UP000053831"/>
    </source>
</evidence>
<feature type="transmembrane region" description="Helical" evidence="6">
    <location>
        <begin position="67"/>
        <end position="90"/>
    </location>
</feature>